<feature type="compositionally biased region" description="Pro residues" evidence="2">
    <location>
        <begin position="450"/>
        <end position="470"/>
    </location>
</feature>
<organism evidence="4 5">
    <name type="scientific">Hermanssonia centrifuga</name>
    <dbReference type="NCBI Taxonomy" id="98765"/>
    <lineage>
        <taxon>Eukaryota</taxon>
        <taxon>Fungi</taxon>
        <taxon>Dikarya</taxon>
        <taxon>Basidiomycota</taxon>
        <taxon>Agaricomycotina</taxon>
        <taxon>Agaricomycetes</taxon>
        <taxon>Polyporales</taxon>
        <taxon>Meruliaceae</taxon>
        <taxon>Hermanssonia</taxon>
    </lineage>
</organism>
<dbReference type="PANTHER" id="PTHR19303:SF74">
    <property type="entry name" value="POGO TRANSPOSABLE ELEMENT WITH KRAB DOMAIN"/>
    <property type="match status" value="1"/>
</dbReference>
<keyword evidence="1" id="KW-0238">DNA-binding</keyword>
<evidence type="ECO:0000313" key="4">
    <source>
        <dbReference type="EMBL" id="THG93507.1"/>
    </source>
</evidence>
<proteinExistence type="predicted"/>
<evidence type="ECO:0000259" key="3">
    <source>
        <dbReference type="PROSITE" id="PS51253"/>
    </source>
</evidence>
<evidence type="ECO:0000256" key="1">
    <source>
        <dbReference type="ARBA" id="ARBA00023125"/>
    </source>
</evidence>
<feature type="compositionally biased region" description="Acidic residues" evidence="2">
    <location>
        <begin position="417"/>
        <end position="426"/>
    </location>
</feature>
<dbReference type="EMBL" id="SGPJ01000641">
    <property type="protein sequence ID" value="THG93507.1"/>
    <property type="molecule type" value="Genomic_DNA"/>
</dbReference>
<dbReference type="InterPro" id="IPR009057">
    <property type="entry name" value="Homeodomain-like_sf"/>
</dbReference>
<sequence length="496" mass="56355">MRPKALRHDKIRQWGREESAIEEACVWLRKEKTETMQAAAVKFEVSYWKLRSRYLKLHAPPHVAQKRRLLTSVQEDVLVAWMRLWSAQGTPVSRQSLRVKVKNYTGQKPSLRWIDNFKNRHPELVLRRPSPLDLKRAACFNRTAVSRHFKEFAAMIQSHGPFKTMHIYNVDEKGAQLGGGRKTTGVKYFHCRHNREKYRKRSANLELVTVIECVSADGAVLTPGFIFSGGWYDMAWFEGCSDSEHISVGKTENGWTDDFQCLKWFTESFIPQARARAGDDNEPILLVVDGHGSHVTKEMAKAGLAHNVHIFCLPPHTTHRLQPLDVGCFGLLSRKWLERCEEVIEATRENIAKGDFVREYMSVRAETMTKKVIVAAWQKTGLSPFNPDIFTEIDFAPSNATSTKAHVPLSFPQPMELDYDSEAEPTGDDHNNGDEEENGIGDALATDVLPPAPEIPLPPMYLSPNAPHPDPGLVAIDRRWTKDKQIEALSRNEEIL</sequence>
<dbReference type="PROSITE" id="PS51253">
    <property type="entry name" value="HTH_CENPB"/>
    <property type="match status" value="1"/>
</dbReference>
<dbReference type="InterPro" id="IPR036397">
    <property type="entry name" value="RNaseH_sf"/>
</dbReference>
<dbReference type="InterPro" id="IPR050863">
    <property type="entry name" value="CenT-Element_Derived"/>
</dbReference>
<gene>
    <name evidence="4" type="ORF">EW026_g7744</name>
</gene>
<dbReference type="AlphaFoldDB" id="A0A4S4K8J9"/>
<name>A0A4S4K8J9_9APHY</name>
<dbReference type="Proteomes" id="UP000309038">
    <property type="component" value="Unassembled WGS sequence"/>
</dbReference>
<dbReference type="Pfam" id="PF03221">
    <property type="entry name" value="HTH_Tnp_Tc5"/>
    <property type="match status" value="1"/>
</dbReference>
<dbReference type="Gene3D" id="3.30.420.10">
    <property type="entry name" value="Ribonuclease H-like superfamily/Ribonuclease H"/>
    <property type="match status" value="1"/>
</dbReference>
<comment type="caution">
    <text evidence="4">The sequence shown here is derived from an EMBL/GenBank/DDBJ whole genome shotgun (WGS) entry which is preliminary data.</text>
</comment>
<dbReference type="GO" id="GO:0005634">
    <property type="term" value="C:nucleus"/>
    <property type="evidence" value="ECO:0007669"/>
    <property type="project" value="TreeGrafter"/>
</dbReference>
<evidence type="ECO:0000256" key="2">
    <source>
        <dbReference type="SAM" id="MobiDB-lite"/>
    </source>
</evidence>
<feature type="region of interest" description="Disordered" evidence="2">
    <location>
        <begin position="415"/>
        <end position="474"/>
    </location>
</feature>
<dbReference type="InterPro" id="IPR006600">
    <property type="entry name" value="HTH_CenpB_DNA-bd_dom"/>
</dbReference>
<evidence type="ECO:0000313" key="5">
    <source>
        <dbReference type="Proteomes" id="UP000309038"/>
    </source>
</evidence>
<keyword evidence="5" id="KW-1185">Reference proteome</keyword>
<dbReference type="Pfam" id="PF03184">
    <property type="entry name" value="DDE_1"/>
    <property type="match status" value="1"/>
</dbReference>
<dbReference type="SUPFAM" id="SSF46689">
    <property type="entry name" value="Homeodomain-like"/>
    <property type="match status" value="1"/>
</dbReference>
<feature type="domain" description="HTH CENPB-type" evidence="3">
    <location>
        <begin position="62"/>
        <end position="127"/>
    </location>
</feature>
<dbReference type="InterPro" id="IPR004875">
    <property type="entry name" value="DDE_SF_endonuclease_dom"/>
</dbReference>
<reference evidence="4 5" key="1">
    <citation type="submission" date="2019-02" db="EMBL/GenBank/DDBJ databases">
        <title>Genome sequencing of the rare red list fungi Phlebia centrifuga.</title>
        <authorList>
            <person name="Buettner E."/>
            <person name="Kellner H."/>
        </authorList>
    </citation>
    <scope>NUCLEOTIDE SEQUENCE [LARGE SCALE GENOMIC DNA]</scope>
    <source>
        <strain evidence="4 5">DSM 108282</strain>
    </source>
</reference>
<accession>A0A4S4K8J9</accession>
<protein>
    <recommendedName>
        <fullName evidence="3">HTH CENPB-type domain-containing protein</fullName>
    </recommendedName>
</protein>
<dbReference type="PANTHER" id="PTHR19303">
    <property type="entry name" value="TRANSPOSON"/>
    <property type="match status" value="1"/>
</dbReference>
<dbReference type="GO" id="GO:0003677">
    <property type="term" value="F:DNA binding"/>
    <property type="evidence" value="ECO:0007669"/>
    <property type="project" value="UniProtKB-KW"/>
</dbReference>